<dbReference type="VEuPathDB" id="FungiDB:P175DRAFT_0544172"/>
<evidence type="ECO:0000313" key="2">
    <source>
        <dbReference type="Proteomes" id="UP000244073"/>
    </source>
</evidence>
<dbReference type="GeneID" id="63817265"/>
<dbReference type="Proteomes" id="UP000244073">
    <property type="component" value="Unassembled WGS sequence"/>
</dbReference>
<organism evidence="1 2">
    <name type="scientific">Aspergillus ochraceoroseus IBT 24754</name>
    <dbReference type="NCBI Taxonomy" id="1392256"/>
    <lineage>
        <taxon>Eukaryota</taxon>
        <taxon>Fungi</taxon>
        <taxon>Dikarya</taxon>
        <taxon>Ascomycota</taxon>
        <taxon>Pezizomycotina</taxon>
        <taxon>Eurotiomycetes</taxon>
        <taxon>Eurotiomycetidae</taxon>
        <taxon>Eurotiales</taxon>
        <taxon>Aspergillaceae</taxon>
        <taxon>Aspergillus</taxon>
        <taxon>Aspergillus subgen. Nidulantes</taxon>
    </lineage>
</organism>
<dbReference type="EMBL" id="MSFN02000002">
    <property type="protein sequence ID" value="PTU23640.1"/>
    <property type="molecule type" value="Genomic_DNA"/>
</dbReference>
<comment type="caution">
    <text evidence="1">The sequence shown here is derived from an EMBL/GenBank/DDBJ whole genome shotgun (WGS) entry which is preliminary data.</text>
</comment>
<proteinExistence type="predicted"/>
<protein>
    <submittedName>
        <fullName evidence="1">Uncharacterized protein</fullName>
    </submittedName>
</protein>
<dbReference type="AlphaFoldDB" id="A0A2T5M526"/>
<accession>A0A2T5M526</accession>
<sequence>MPSPAGWDITLMEDGSFSARMSAASRLYSSFGIDSCCMVCQREKRTHPSQACHSFALWLGLGLLCLLQRVKRTRCREPLESSWGNSANYTFGISIPKDPHDVTFIYLVLGDIPGSW</sequence>
<evidence type="ECO:0000313" key="1">
    <source>
        <dbReference type="EMBL" id="PTU23640.1"/>
    </source>
</evidence>
<reference evidence="1 2" key="1">
    <citation type="journal article" date="2018" name="Proc. Natl. Acad. Sci. U.S.A.">
        <title>Linking secondary metabolites to gene clusters through genome sequencing of six diverse Aspergillus species.</title>
        <authorList>
            <person name="Kaerboelling I."/>
            <person name="Vesth T.C."/>
            <person name="Frisvad J.C."/>
            <person name="Nybo J.L."/>
            <person name="Theobald S."/>
            <person name="Kuo A."/>
            <person name="Bowyer P."/>
            <person name="Matsuda Y."/>
            <person name="Mondo S."/>
            <person name="Lyhne E.K."/>
            <person name="Kogle M.E."/>
            <person name="Clum A."/>
            <person name="Lipzen A."/>
            <person name="Salamov A."/>
            <person name="Ngan C.Y."/>
            <person name="Daum C."/>
            <person name="Chiniquy J."/>
            <person name="Barry K."/>
            <person name="LaButti K."/>
            <person name="Haridas S."/>
            <person name="Simmons B.A."/>
            <person name="Magnuson J.K."/>
            <person name="Mortensen U.H."/>
            <person name="Larsen T.O."/>
            <person name="Grigoriev I.V."/>
            <person name="Baker S.E."/>
            <person name="Andersen M.R."/>
        </authorList>
    </citation>
    <scope>NUCLEOTIDE SEQUENCE [LARGE SCALE GENOMIC DNA]</scope>
    <source>
        <strain evidence="1 2">IBT 24754</strain>
    </source>
</reference>
<gene>
    <name evidence="1" type="ORF">P175DRAFT_0544172</name>
</gene>
<dbReference type="RefSeq" id="XP_040755032.1">
    <property type="nucleotide sequence ID" value="XM_040900383.1"/>
</dbReference>
<name>A0A2T5M526_9EURO</name>